<evidence type="ECO:0000313" key="1">
    <source>
        <dbReference type="EMBL" id="KPQ44966.1"/>
    </source>
</evidence>
<dbReference type="EMBL" id="LKCM01000036">
    <property type="protein sequence ID" value="KPQ44966.1"/>
    <property type="molecule type" value="Genomic_DNA"/>
</dbReference>
<protein>
    <submittedName>
        <fullName evidence="1">Uncharacterized protein</fullName>
    </submittedName>
</protein>
<accession>A0A0P8ADM3</accession>
<reference evidence="1 2" key="1">
    <citation type="submission" date="2015-09" db="EMBL/GenBank/DDBJ databases">
        <title>A metagenomics-based metabolic model of nitrate-dependent anaerobic oxidation of methane by Methanoperedens-like archaea.</title>
        <authorList>
            <person name="Arshad A."/>
            <person name="Speth D.R."/>
            <person name="De Graaf R.M."/>
            <person name="Op Den Camp H.J."/>
            <person name="Jetten M.S."/>
            <person name="Welte C.U."/>
        </authorList>
    </citation>
    <scope>NUCLEOTIDE SEQUENCE [LARGE SCALE GENOMIC DNA]</scope>
</reference>
<proteinExistence type="predicted"/>
<dbReference type="Proteomes" id="UP000050360">
    <property type="component" value="Unassembled WGS sequence"/>
</dbReference>
<evidence type="ECO:0000313" key="2">
    <source>
        <dbReference type="Proteomes" id="UP000050360"/>
    </source>
</evidence>
<sequence>MFLDIETGYLVVVGARSSIKGHKLIIVYSSGERIKLITFIDTSNMDIMRMREKKVGG</sequence>
<dbReference type="AlphaFoldDB" id="A0A0P8ADM3"/>
<name>A0A0P8ADM3_9EURY</name>
<organism evidence="1 2">
    <name type="scientific">Candidatus Methanoperedens nitratireducens</name>
    <dbReference type="NCBI Taxonomy" id="1392998"/>
    <lineage>
        <taxon>Archaea</taxon>
        <taxon>Methanobacteriati</taxon>
        <taxon>Methanobacteriota</taxon>
        <taxon>Stenosarchaea group</taxon>
        <taxon>Methanomicrobia</taxon>
        <taxon>Methanosarcinales</taxon>
        <taxon>ANME-2 cluster</taxon>
        <taxon>Candidatus Methanoperedentaceae</taxon>
        <taxon>Candidatus Methanoperedens</taxon>
    </lineage>
</organism>
<comment type="caution">
    <text evidence="1">The sequence shown here is derived from an EMBL/GenBank/DDBJ whole genome shotgun (WGS) entry which is preliminary data.</text>
</comment>
<gene>
    <name evidence="1" type="ORF">MPEBLZ_00437</name>
</gene>